<evidence type="ECO:0008006" key="2">
    <source>
        <dbReference type="Google" id="ProtNLM"/>
    </source>
</evidence>
<reference evidence="1" key="1">
    <citation type="submission" date="2018-06" db="EMBL/GenBank/DDBJ databases">
        <authorList>
            <person name="Zhirakovskaya E."/>
        </authorList>
    </citation>
    <scope>NUCLEOTIDE SEQUENCE</scope>
</reference>
<sequence>MEPGEDIFEAYPDWKPEPHARFDDPTLRSIQWSEPLADDQVRFINQIVALRPELAVRIYPRRDDYDWSQLALLPDVRRFAIQGYHLSSFDCLHLLNPAISQLTLAATRSKRPSLDILDHFRSLKRLTIDGHVKGIKAIARHTNLESLYLRSVTLEDLSLLSPLTQLRWLWLGLGGTKDLRPIATWTALEYLELWMIRGFDSLAPIASCPSLREVHLQSLPRVADINPLARVPHLHTVTIEHMKGLANLTPLRQVATLRHLRVIDCCHLKPDAFACLTDHPSLASASVGLGSDRKNRAVLDLLDLPPVDATDSLRQLHKQ</sequence>
<gene>
    <name evidence="1" type="ORF">MNBD_PLANCTO03-429</name>
</gene>
<dbReference type="AlphaFoldDB" id="A0A3B1DKN1"/>
<dbReference type="EMBL" id="UOGK01000069">
    <property type="protein sequence ID" value="VAX36558.1"/>
    <property type="molecule type" value="Genomic_DNA"/>
</dbReference>
<proteinExistence type="predicted"/>
<name>A0A3B1DKN1_9ZZZZ</name>
<evidence type="ECO:0000313" key="1">
    <source>
        <dbReference type="EMBL" id="VAX36558.1"/>
    </source>
</evidence>
<dbReference type="SUPFAM" id="SSF52058">
    <property type="entry name" value="L domain-like"/>
    <property type="match status" value="1"/>
</dbReference>
<dbReference type="Gene3D" id="3.80.10.10">
    <property type="entry name" value="Ribonuclease Inhibitor"/>
    <property type="match status" value="1"/>
</dbReference>
<protein>
    <recommendedName>
        <fullName evidence="2">Leucine-rich repeat domain-containing protein</fullName>
    </recommendedName>
</protein>
<accession>A0A3B1DKN1</accession>
<organism evidence="1">
    <name type="scientific">hydrothermal vent metagenome</name>
    <dbReference type="NCBI Taxonomy" id="652676"/>
    <lineage>
        <taxon>unclassified sequences</taxon>
        <taxon>metagenomes</taxon>
        <taxon>ecological metagenomes</taxon>
    </lineage>
</organism>
<dbReference type="InterPro" id="IPR032675">
    <property type="entry name" value="LRR_dom_sf"/>
</dbReference>